<feature type="region of interest" description="Disordered" evidence="1">
    <location>
        <begin position="309"/>
        <end position="715"/>
    </location>
</feature>
<feature type="region of interest" description="Disordered" evidence="1">
    <location>
        <begin position="132"/>
        <end position="204"/>
    </location>
</feature>
<evidence type="ECO:0000313" key="3">
    <source>
        <dbReference type="EMBL" id="PCH36123.1"/>
    </source>
</evidence>
<feature type="compositionally biased region" description="Pro residues" evidence="1">
    <location>
        <begin position="476"/>
        <end position="485"/>
    </location>
</feature>
<feature type="compositionally biased region" description="Basic and acidic residues" evidence="1">
    <location>
        <begin position="343"/>
        <end position="360"/>
    </location>
</feature>
<evidence type="ECO:0000313" key="4">
    <source>
        <dbReference type="Proteomes" id="UP000218811"/>
    </source>
</evidence>
<feature type="compositionally biased region" description="Basic and acidic residues" evidence="1">
    <location>
        <begin position="313"/>
        <end position="323"/>
    </location>
</feature>
<reference evidence="3 4" key="1">
    <citation type="journal article" date="2012" name="Science">
        <title>The Paleozoic origin of enzymatic lignin decomposition reconstructed from 31 fungal genomes.</title>
        <authorList>
            <person name="Floudas D."/>
            <person name="Binder M."/>
            <person name="Riley R."/>
            <person name="Barry K."/>
            <person name="Blanchette R.A."/>
            <person name="Henrissat B."/>
            <person name="Martinez A.T."/>
            <person name="Otillar R."/>
            <person name="Spatafora J.W."/>
            <person name="Yadav J.S."/>
            <person name="Aerts A."/>
            <person name="Benoit I."/>
            <person name="Boyd A."/>
            <person name="Carlson A."/>
            <person name="Copeland A."/>
            <person name="Coutinho P.M."/>
            <person name="de Vries R.P."/>
            <person name="Ferreira P."/>
            <person name="Findley K."/>
            <person name="Foster B."/>
            <person name="Gaskell J."/>
            <person name="Glotzer D."/>
            <person name="Gorecki P."/>
            <person name="Heitman J."/>
            <person name="Hesse C."/>
            <person name="Hori C."/>
            <person name="Igarashi K."/>
            <person name="Jurgens J.A."/>
            <person name="Kallen N."/>
            <person name="Kersten P."/>
            <person name="Kohler A."/>
            <person name="Kuees U."/>
            <person name="Kumar T.K.A."/>
            <person name="Kuo A."/>
            <person name="LaButti K."/>
            <person name="Larrondo L.F."/>
            <person name="Lindquist E."/>
            <person name="Ling A."/>
            <person name="Lombard V."/>
            <person name="Lucas S."/>
            <person name="Lundell T."/>
            <person name="Martin R."/>
            <person name="McLaughlin D.J."/>
            <person name="Morgenstern I."/>
            <person name="Morin E."/>
            <person name="Murat C."/>
            <person name="Nagy L.G."/>
            <person name="Nolan M."/>
            <person name="Ohm R.A."/>
            <person name="Patyshakuliyeva A."/>
            <person name="Rokas A."/>
            <person name="Ruiz-Duenas F.J."/>
            <person name="Sabat G."/>
            <person name="Salamov A."/>
            <person name="Samejima M."/>
            <person name="Schmutz J."/>
            <person name="Slot J.C."/>
            <person name="St John F."/>
            <person name="Stenlid J."/>
            <person name="Sun H."/>
            <person name="Sun S."/>
            <person name="Syed K."/>
            <person name="Tsang A."/>
            <person name="Wiebenga A."/>
            <person name="Young D."/>
            <person name="Pisabarro A."/>
            <person name="Eastwood D.C."/>
            <person name="Martin F."/>
            <person name="Cullen D."/>
            <person name="Grigoriev I.V."/>
            <person name="Hibbett D.S."/>
        </authorList>
    </citation>
    <scope>NUCLEOTIDE SEQUENCE [LARGE SCALE GENOMIC DNA]</scope>
    <source>
        <strain evidence="3 4">MD-104</strain>
    </source>
</reference>
<dbReference type="InterPro" id="IPR019464">
    <property type="entry name" value="ELL_N"/>
</dbReference>
<dbReference type="SUPFAM" id="SSF46785">
    <property type="entry name" value="Winged helix' DNA-binding domain"/>
    <property type="match status" value="1"/>
</dbReference>
<keyword evidence="4" id="KW-1185">Reference proteome</keyword>
<dbReference type="Pfam" id="PF10390">
    <property type="entry name" value="ELL"/>
    <property type="match status" value="1"/>
</dbReference>
<gene>
    <name evidence="3" type="ORF">WOLCODRAFT_140232</name>
</gene>
<dbReference type="InterPro" id="IPR036390">
    <property type="entry name" value="WH_DNA-bd_sf"/>
</dbReference>
<feature type="compositionally biased region" description="Polar residues" evidence="1">
    <location>
        <begin position="166"/>
        <end position="177"/>
    </location>
</feature>
<dbReference type="Gene3D" id="1.10.10.2670">
    <property type="entry name" value="E3 ubiquitin-protein ligase"/>
    <property type="match status" value="1"/>
</dbReference>
<feature type="compositionally biased region" description="Basic and acidic residues" evidence="1">
    <location>
        <begin position="556"/>
        <end position="599"/>
    </location>
</feature>
<feature type="compositionally biased region" description="Basic and acidic residues" evidence="1">
    <location>
        <begin position="396"/>
        <end position="408"/>
    </location>
</feature>
<dbReference type="AlphaFoldDB" id="A0A2H3J8K8"/>
<evidence type="ECO:0000259" key="2">
    <source>
        <dbReference type="Pfam" id="PF10390"/>
    </source>
</evidence>
<dbReference type="InterPro" id="IPR042065">
    <property type="entry name" value="E3_ELL-like"/>
</dbReference>
<dbReference type="OrthoDB" id="2587563at2759"/>
<dbReference type="GO" id="GO:0008023">
    <property type="term" value="C:transcription elongation factor complex"/>
    <property type="evidence" value="ECO:0007669"/>
    <property type="project" value="InterPro"/>
</dbReference>
<proteinExistence type="predicted"/>
<organism evidence="3 4">
    <name type="scientific">Wolfiporia cocos (strain MD-104)</name>
    <name type="common">Brown rot fungus</name>
    <dbReference type="NCBI Taxonomy" id="742152"/>
    <lineage>
        <taxon>Eukaryota</taxon>
        <taxon>Fungi</taxon>
        <taxon>Dikarya</taxon>
        <taxon>Basidiomycota</taxon>
        <taxon>Agaricomycotina</taxon>
        <taxon>Agaricomycetes</taxon>
        <taxon>Polyporales</taxon>
        <taxon>Phaeolaceae</taxon>
        <taxon>Wolfiporia</taxon>
    </lineage>
</organism>
<name>A0A2H3J8K8_WOLCO</name>
<protein>
    <recommendedName>
        <fullName evidence="2">RNA polymerase II elongation factor ELL N-terminal domain-containing protein</fullName>
    </recommendedName>
</protein>
<dbReference type="GO" id="GO:0006368">
    <property type="term" value="P:transcription elongation by RNA polymerase II"/>
    <property type="evidence" value="ECO:0007669"/>
    <property type="project" value="InterPro"/>
</dbReference>
<feature type="compositionally biased region" description="Basic residues" evidence="1">
    <location>
        <begin position="153"/>
        <end position="164"/>
    </location>
</feature>
<feature type="domain" description="RNA polymerase II elongation factor ELL N-terminal" evidence="2">
    <location>
        <begin position="88"/>
        <end position="296"/>
    </location>
</feature>
<feature type="compositionally biased region" description="Low complexity" evidence="1">
    <location>
        <begin position="193"/>
        <end position="204"/>
    </location>
</feature>
<accession>A0A2H3J8K8</accession>
<feature type="compositionally biased region" description="Low complexity" evidence="1">
    <location>
        <begin position="432"/>
        <end position="445"/>
    </location>
</feature>
<dbReference type="EMBL" id="KB467865">
    <property type="protein sequence ID" value="PCH36123.1"/>
    <property type="molecule type" value="Genomic_DNA"/>
</dbReference>
<sequence>MPLPDNTTISLQGISKEGDILHTSKPKRAMLVRMTSETLEAIEAQQLKQVDFDFGDNPGIYVGDTFFPMSLLMKEEAPHELYLRTIVANRPSTSLKLHATVTGRLEVERQFDQKVGDKVRKTRIDAEQQRTERKIVTLDAPPVDLGKASGKGAAKKRAAPKRPAHTQPNSLSVTSSAARGASPRTVAPASTRSASQAPAGGSSSAKSLRARLIHFLALEPRTVKDILSKVLGGGADDAMKRELKALMSELAEAVQQAMNDPNPKRYQLQPEAWKEVRPYEWPSLDSSERLKLARTARAKFNALRIPDTNPVWDHVRSRPHDRPASPAVQAGSSRAGRAGTPDARPEPRRAITKETKAKKDATKKKKKDEPITARNEGSTAKNEGSRTTVEVVTKVKGKEREKPAESPREGTPLSASKLPARKLPGSGYKPGSASAASPPSAREASPAPPPAPKRTGPVDVRDRARPAPAPSGSARPAPPIPPPPSVAERKVPASKNAASNARSQVGKDTYTPSPLGAELGREREETPAVKKRRRAPEEESEAEESLLAGAQKKRKLEAAKAASKETDKVMRAKEKSREERVREKQREPDERGREKDRGDAAPQKKSVKREREESPVVPRAKIKKEKEGSQATRSPVVGRAALPSSRASAVDTAPASSPPSTRPEEKHHTSVSSRRRSSINYTSSEEEGESKPAPAVKDRPARPPPKYKPRFRAMPLPADGAGLRRYYRKLYATYYAMFSEKANFVSKMQDRMEEEDESSIALSDSDADSQLGSLDIELAQAFAADLANISAELMKIKQVYESLVNVKEEPLE</sequence>
<dbReference type="STRING" id="742152.A0A2H3J8K8"/>
<evidence type="ECO:0000256" key="1">
    <source>
        <dbReference type="SAM" id="MobiDB-lite"/>
    </source>
</evidence>
<dbReference type="Proteomes" id="UP000218811">
    <property type="component" value="Unassembled WGS sequence"/>
</dbReference>
<dbReference type="OMA" id="KYGVENR"/>
<feature type="compositionally biased region" description="Basic and acidic residues" evidence="1">
    <location>
        <begin position="519"/>
        <end position="528"/>
    </location>
</feature>